<reference evidence="2 3" key="1">
    <citation type="submission" date="2018-03" db="EMBL/GenBank/DDBJ databases">
        <title>Genomic Encyclopedia of Archaeal and Bacterial Type Strains, Phase II (KMG-II): from individual species to whole genera.</title>
        <authorList>
            <person name="Goeker M."/>
        </authorList>
    </citation>
    <scope>NUCLEOTIDE SEQUENCE [LARGE SCALE GENOMIC DNA]</scope>
    <source>
        <strain evidence="2 3">DSM 45211</strain>
    </source>
</reference>
<evidence type="ECO:0000313" key="2">
    <source>
        <dbReference type="EMBL" id="PSL05927.1"/>
    </source>
</evidence>
<feature type="region of interest" description="Disordered" evidence="1">
    <location>
        <begin position="78"/>
        <end position="108"/>
    </location>
</feature>
<dbReference type="Proteomes" id="UP000243528">
    <property type="component" value="Unassembled WGS sequence"/>
</dbReference>
<keyword evidence="3" id="KW-1185">Reference proteome</keyword>
<protein>
    <submittedName>
        <fullName evidence="2">Uncharacterized protein</fullName>
    </submittedName>
</protein>
<evidence type="ECO:0000256" key="1">
    <source>
        <dbReference type="SAM" id="MobiDB-lite"/>
    </source>
</evidence>
<proteinExistence type="predicted"/>
<dbReference type="EMBL" id="PYGE01000003">
    <property type="protein sequence ID" value="PSL05927.1"/>
    <property type="molecule type" value="Genomic_DNA"/>
</dbReference>
<gene>
    <name evidence="2" type="ORF">CLV30_10379</name>
</gene>
<evidence type="ECO:0000313" key="3">
    <source>
        <dbReference type="Proteomes" id="UP000243528"/>
    </source>
</evidence>
<name>A0A2P8E947_9ACTN</name>
<accession>A0A2P8E947</accession>
<organism evidence="2 3">
    <name type="scientific">Haloactinopolyspora alba</name>
    <dbReference type="NCBI Taxonomy" id="648780"/>
    <lineage>
        <taxon>Bacteria</taxon>
        <taxon>Bacillati</taxon>
        <taxon>Actinomycetota</taxon>
        <taxon>Actinomycetes</taxon>
        <taxon>Jiangellales</taxon>
        <taxon>Jiangellaceae</taxon>
        <taxon>Haloactinopolyspora</taxon>
    </lineage>
</organism>
<feature type="compositionally biased region" description="Pro residues" evidence="1">
    <location>
        <begin position="98"/>
        <end position="108"/>
    </location>
</feature>
<comment type="caution">
    <text evidence="2">The sequence shown here is derived from an EMBL/GenBank/DDBJ whole genome shotgun (WGS) entry which is preliminary data.</text>
</comment>
<sequence length="108" mass="12551">MTGRGQPPHVRAQRRVLNKHWPRRPRDFRKHRPGIPVTARVVWERDGEEYIDATAVRWDTDHVYVEFVDNRLGANGTWLKPSDIYRSTPENDDRPADPQAPPHPPAVT</sequence>
<dbReference type="AlphaFoldDB" id="A0A2P8E947"/>